<accession>A0ABY7EVU9</accession>
<proteinExistence type="predicted"/>
<feature type="region of interest" description="Disordered" evidence="1">
    <location>
        <begin position="2015"/>
        <end position="2121"/>
    </location>
</feature>
<feature type="region of interest" description="Disordered" evidence="1">
    <location>
        <begin position="253"/>
        <end position="282"/>
    </location>
</feature>
<evidence type="ECO:0000256" key="1">
    <source>
        <dbReference type="SAM" id="MobiDB-lite"/>
    </source>
</evidence>
<reference evidence="3" key="1">
    <citation type="submission" date="2022-11" db="EMBL/GenBank/DDBJ databases">
        <title>Centuries of genome instability and evolution in soft-shell clam transmissible cancer (bioRxiv).</title>
        <authorList>
            <person name="Hart S.F.M."/>
            <person name="Yonemitsu M.A."/>
            <person name="Giersch R.M."/>
            <person name="Beal B.F."/>
            <person name="Arriagada G."/>
            <person name="Davis B.W."/>
            <person name="Ostrander E.A."/>
            <person name="Goff S.P."/>
            <person name="Metzger M.J."/>
        </authorList>
    </citation>
    <scope>NUCLEOTIDE SEQUENCE</scope>
    <source>
        <strain evidence="3">MELC-2E11</strain>
        <tissue evidence="3">Siphon/mantle</tissue>
    </source>
</reference>
<feature type="compositionally biased region" description="Acidic residues" evidence="1">
    <location>
        <begin position="2030"/>
        <end position="2045"/>
    </location>
</feature>
<dbReference type="EMBL" id="CP111019">
    <property type="protein sequence ID" value="WAR12544.1"/>
    <property type="molecule type" value="Genomic_DNA"/>
</dbReference>
<dbReference type="InterPro" id="IPR046616">
    <property type="entry name" value="DUF6729"/>
</dbReference>
<feature type="domain" description="DUF6729" evidence="2">
    <location>
        <begin position="1411"/>
        <end position="1635"/>
    </location>
</feature>
<dbReference type="Pfam" id="PF20499">
    <property type="entry name" value="DUF6729"/>
    <property type="match status" value="2"/>
</dbReference>
<feature type="domain" description="DUF6729" evidence="2">
    <location>
        <begin position="309"/>
        <end position="533"/>
    </location>
</feature>
<feature type="compositionally biased region" description="Low complexity" evidence="1">
    <location>
        <begin position="2099"/>
        <end position="2110"/>
    </location>
</feature>
<feature type="region of interest" description="Disordered" evidence="1">
    <location>
        <begin position="1356"/>
        <end position="1384"/>
    </location>
</feature>
<feature type="region of interest" description="Disordered" evidence="1">
    <location>
        <begin position="1161"/>
        <end position="1182"/>
    </location>
</feature>
<feature type="region of interest" description="Disordered" evidence="1">
    <location>
        <begin position="2354"/>
        <end position="2377"/>
    </location>
</feature>
<dbReference type="PANTHER" id="PTHR24401:SF29">
    <property type="entry name" value="SI:CH211-243P7.3-RELATED"/>
    <property type="match status" value="1"/>
</dbReference>
<protein>
    <recommendedName>
        <fullName evidence="2">DUF6729 domain-containing protein</fullName>
    </recommendedName>
</protein>
<evidence type="ECO:0000313" key="4">
    <source>
        <dbReference type="Proteomes" id="UP001164746"/>
    </source>
</evidence>
<keyword evidence="4" id="KW-1185">Reference proteome</keyword>
<evidence type="ECO:0000313" key="3">
    <source>
        <dbReference type="EMBL" id="WAR12544.1"/>
    </source>
</evidence>
<dbReference type="PANTHER" id="PTHR24401">
    <property type="entry name" value="SI:CH211-243P7.3-RELATED"/>
    <property type="match status" value="1"/>
</dbReference>
<dbReference type="Proteomes" id="UP001164746">
    <property type="component" value="Chromosome 8"/>
</dbReference>
<feature type="compositionally biased region" description="Pro residues" evidence="1">
    <location>
        <begin position="2065"/>
        <end position="2098"/>
    </location>
</feature>
<organism evidence="3 4">
    <name type="scientific">Mya arenaria</name>
    <name type="common">Soft-shell clam</name>
    <dbReference type="NCBI Taxonomy" id="6604"/>
    <lineage>
        <taxon>Eukaryota</taxon>
        <taxon>Metazoa</taxon>
        <taxon>Spiralia</taxon>
        <taxon>Lophotrochozoa</taxon>
        <taxon>Mollusca</taxon>
        <taxon>Bivalvia</taxon>
        <taxon>Autobranchia</taxon>
        <taxon>Heteroconchia</taxon>
        <taxon>Euheterodonta</taxon>
        <taxon>Imparidentia</taxon>
        <taxon>Neoheterodontei</taxon>
        <taxon>Myida</taxon>
        <taxon>Myoidea</taxon>
        <taxon>Myidae</taxon>
        <taxon>Mya</taxon>
    </lineage>
</organism>
<sequence>MERFTNLRVILAQGTGGSSPQTWNNLSIFIGCPFHIPFQCTMNKIPNVRKLSTGYCVFKATEEAEEVARRNVHKGWTHALPQDNVHANAQRAAREQGIQDPDRFTLRGLYELQLGKYRGQTFHWLLENDVGYATFLICKMEDEGGNTGDTPLNKNKHELKTYMQSFPDGRAALAQKRKSIDFRNMALEAERKRKTAAALLKSTLPTAEVARRLQKTAQHTKLPVPKVSATATVSKPPTEEMGDQELLQEVKTFESSQTAVPASQPKPAPQTEAAAGTSEARPSLAELRQEVKLGGKLQPADPHPLPRGWKSNLPPVDHSWVSKALVRHNAQGRLEVRPTQLWYYPPQASLNPHGIPGVDRYFAHPLLVWMPRRLWAVKVSCVVCRRELVAAGPHDVVREVLNLTGFYYAVTEELQCKSCNKRYLGWSQSVLNQLDVAHRNLFSAVLTYKYACDVTVVTLLRTRGQGNSANQLRRKLEEEHSQEWMTKTLHYLADCQSVFDSKVVARQAVHDPPRRVPVPQAAWLQTVYCHDIMGRVDDIKAAITSTFGRILKMDSTKKVAKKLAGQSRGTASWASNVGNEKGQVLMSVLTSREGYGLASMVDGIVDRYDRAAEDPPQVLYVDRDCCGDSEIHRMFHAWPLMKVRLDIWHFMRRFSAGCSTDAHILYPLFMSRLSKAIFEWSSEDLEKLKEAKTAELMQRQVERPSSEDICHWLTKRELALYCRRRTRGVEETTRLIGELMEAFMGDQGRDTSGVALFDNEVMTAIWDRQKRHIGCIQDPEGISLYTVTGTSKKGGTVLCRYRCARGSVSLESFHNHLAKFIPGTTASDAHFQAYLLDGLMRWNEDREKEATGGSNYSGQLQHSVNRLSYALLDRKLIPDFRPPRAYTGEKIGLEYLYGQNHMELQAVTLDPEDAASARDAVGPDNLPGYGLVDQLADYLHSLRDQDLALTDDQAAHIIRLWGMLTDFDKQPTTPRARHRTRITKVSTATYKKKGAQSVVPGVDAVNRTMRGDSEGPAQRPDANRIMASLVIKLCGSHPSPEKRAGQRIERWSLITRAYRNIRRLVVEQPRVVAETGLQLFNINNATLTKWYNDRVKAQELAILGQGFTLREPPMAASTGNFPAPTQRVPVGELAPIPPGQEHSFSVRRSLLGAATVRKRVLMPKPPTAARETPPNPDSLYDRQPLPTPVPFAATADSLPSIARSTQWYHNQIFKKKLEGQYVKEYTRQRAQRTYTCRKCGELRNAPSHTQYYGSWYCAKTALTYMQSFPDGRAALAQKRKSIDFRNMALEAERKRKTAAALLKSTLPTAEVARRLQKTAQHTKLPVPKVSATATVSKPPTEEMGDQELLQEVKTFESSQTAVPASQPKPAPQTEAAAGTSEARPSLAELRQEVKLGGKLQPADPHPLPRGWKSNLPPVDHSWVSKALVRHNAQGRLEVRPTQLWYYPPQASLNPHGIPGVDRYFAHPLLVWMPRRLWAVKVSCVVCRRELVAAGPHDVVREVLNLTGFYYAVTEELQCKSCNKRYLGWSQSVLNQLDVAHRNLFSAVLTYKYACDVTVVTLLRTRGQGNSANQLRRKLEEEHSQEWMTKTLHYLADCQSVFDSKVVARQAVHDPPRRVPVPQAAWLQTVYCHDIMGRVDDIKAAITSTFGRILKMDSTKKVAKKLAGQSRGTASWASNVGNEKGQVLMSVLTSREGYGLASMVDGIVDRYDRAAEDPPQVLYVDRDCCGDSEIHRMFHAWPLMKVRLDIWHFMRRFSAGCSTDAHILYPLFMSRLSKAIFEWSSEDLEKLKEAKTAELMQRQVERPSSEDICHWLTKRELALYCRRRTRGVEETTRLIGELMEAFMGDQGRDTSGVALFDNEVMTAIWDRQKRHIGCIQDPEGISLYTVTGTSKKGGTVLCRYRCARGSVSLESFHNHLAKFIPGTTASDAHFQAYLLDGLMRWNEDREKEATGGSNYSGQLQHSVNRLSYALLDRKLIPDFRPPRAYTGEKIGLEYLYGQNHMELQAVTLDPEDAASARVEPEPGAISMDDEAEDEGFQEEEDPTQPPVDEEQLRSDPAAAPFRRPPAPTRILTPPQPQPLQVPVPPPPPAPVPVQPPSGDQQPGQSDPTDAVGPDNLPGYGLVDQLADYLHSLRDQDLALTDDQAAHIIRLWGMLTDFDKQPTTPRARHRTRITKVSTATYKKKGAQSVVPGVDAVNRTMRGDSEGPAQRPDANRIMASLVIKLCGSHPSPEKRAGQRIERWSLITRAYRNIRRLVVEQPRVVAETGLQLFNINNATLTKWYNDRVKAQELAILGQGFTLREPPMAASTGNFPAPTQRVPVGELAPIPPGQEHSFSVRRSLLGAATVRKRVLMPKPPTAARETPPNPDSLYDRQPLPTPVPFAATADSLPSIARSTQWYHNQIFKKKLEGQYVKEYTRQRAQRTYTCRKCGELRNAPSHTQYYGSWYCAKTALVTPEEWRSSQVIQRLAKKQRRQEQQQQQQQQ</sequence>
<dbReference type="PROSITE" id="PS51257">
    <property type="entry name" value="PROKAR_LIPOPROTEIN"/>
    <property type="match status" value="1"/>
</dbReference>
<gene>
    <name evidence="3" type="ORF">MAR_026724</name>
</gene>
<feature type="non-terminal residue" evidence="3">
    <location>
        <position position="1"/>
    </location>
</feature>
<name>A0ABY7EVU9_MYAAR</name>
<evidence type="ECO:0000259" key="2">
    <source>
        <dbReference type="Pfam" id="PF20499"/>
    </source>
</evidence>